<reference evidence="2" key="3">
    <citation type="submission" date="2020-04" db="EMBL/GenBank/DDBJ databases">
        <authorList>
            <person name="Diaz Viraque F."/>
        </authorList>
    </citation>
    <scope>NUCLEOTIDE SEQUENCE</scope>
    <source>
        <strain evidence="2">Berenice</strain>
    </source>
</reference>
<accession>A0A2V2X6C2</accession>
<dbReference type="VEuPathDB" id="TriTrypDB:C4B63_25g203"/>
<dbReference type="SUPFAM" id="SSF52540">
    <property type="entry name" value="P-loop containing nucleoside triphosphate hydrolases"/>
    <property type="match status" value="1"/>
</dbReference>
<dbReference type="SMR" id="A0A2V2X6C2"/>
<dbReference type="AlphaFoldDB" id="A0A2V2X6C2"/>
<dbReference type="PANTHER" id="PTHR35615:SF2">
    <property type="entry name" value="PROTEIN KINASE DOMAIN-CONTAINING PROTEIN"/>
    <property type="match status" value="1"/>
</dbReference>
<dbReference type="OrthoDB" id="272158at2759"/>
<dbReference type="Proteomes" id="UP000246078">
    <property type="component" value="Unassembled WGS sequence"/>
</dbReference>
<reference evidence="3 4" key="1">
    <citation type="journal article" date="2018" name="Microb. Genom.">
        <title>Expanding an expanded genome: long-read sequencing of Trypanosoma cruzi.</title>
        <authorList>
            <person name="Berna L."/>
            <person name="Rodriguez M."/>
            <person name="Chiribao M.L."/>
            <person name="Parodi-Talice A."/>
            <person name="Pita S."/>
            <person name="Rijo G."/>
            <person name="Alvarez-Valin F."/>
            <person name="Robello C."/>
        </authorList>
    </citation>
    <scope>NUCLEOTIDE SEQUENCE [LARGE SCALE GENOMIC DNA]</scope>
    <source>
        <strain evidence="3 4">TCC</strain>
    </source>
</reference>
<dbReference type="InterPro" id="IPR027417">
    <property type="entry name" value="P-loop_NTPase"/>
</dbReference>
<dbReference type="VEuPathDB" id="TriTrypDB:TCDM_05107"/>
<evidence type="ECO:0000256" key="1">
    <source>
        <dbReference type="SAM" id="MobiDB-lite"/>
    </source>
</evidence>
<dbReference type="VEuPathDB" id="TriTrypDB:Tc_MARK_7621"/>
<sequence length="745" mass="82782">MVRDYQGNMSRQYHPNVMQTAHRGDNWGMQGRYSMPSRISRLHSMNMQGPYRGMDPMDYNAQAPYAAQGGMVNLTSGGAYQAPMRGMPYGSPGQQPYSAEAKPAPIRRGHSVLLRQRAPQLMSFRYDNAPTGIYYRTGSFRGNVDSRPFGSFRSNRPSYMPPESVLQQTNSFQRMGSNLSGFGSGYGNSFFSYNRPNGASSSNILSQNGSAVNFNYSFSSQIPSMQYNNGADGLLQMPSEKAPVDMPPQKEEREPVFRRQNSMTLSRRDSMLNGFYEFGPVAQRAAPMGVPRNLEESRLSARPTAPPQWPNGTGLSTLPPPQQAANNGTRGGRPPDRTTQQNVKPSANTGELSRKGSEKRIGMYFKSVQPTQDGEYKKEGDLGTRGGSFKVDPPMTTRVRPILLLEKRGGNNVEADGRTAILEKPGSDEMQKFETHEIVQLSFDDSNVFIESLDEVRDTFLMGCNVALVMADSNCPAYKPSEWFSWKVIKQLLKDVFAKMRSRSELSFSVSLLEDDQVMDLLTEHPRHVTLTVAQSPLFGNVAHGVIYQVVEDASEFSDLLDLALSKALGSEGEERGILLMSAILKQICTNTTHTKGDEEDILLSSLFVSCVGDGIIHYNRILDKNPAEPRAMFQFALGGPSTTAAVFSIVDQVSNASTVSQFLSTLHRLGEIKNYNLRIGSVRRFVKYTNETIPKMRRRIKEVEEGPVKEAVKQSLARLELMLSDAKVMLESPETAAPKMYIRQ</sequence>
<dbReference type="VEuPathDB" id="TriTrypDB:TcYC6_0048800"/>
<dbReference type="VEuPathDB" id="TriTrypDB:TcCL_ESM10134"/>
<dbReference type="VEuPathDB" id="TriTrypDB:TcBrA4_0134790"/>
<feature type="region of interest" description="Disordered" evidence="1">
    <location>
        <begin position="293"/>
        <end position="393"/>
    </location>
</feature>
<dbReference type="VEuPathDB" id="TriTrypDB:TcCLB.511759.40"/>
<evidence type="ECO:0000313" key="4">
    <source>
        <dbReference type="Proteomes" id="UP000246078"/>
    </source>
</evidence>
<dbReference type="PANTHER" id="PTHR35615">
    <property type="entry name" value="PRESENT IN THE OUTER MITOCHONDRIAL MEMBRANE PROTEOME 22-RELATED"/>
    <property type="match status" value="1"/>
</dbReference>
<dbReference type="VEuPathDB" id="TriTrypDB:ECC02_001474"/>
<feature type="compositionally biased region" description="Basic and acidic residues" evidence="1">
    <location>
        <begin position="352"/>
        <end position="361"/>
    </location>
</feature>
<dbReference type="EMBL" id="JABDHM010000007">
    <property type="protein sequence ID" value="KAF5225296.1"/>
    <property type="molecule type" value="Genomic_DNA"/>
</dbReference>
<dbReference type="Proteomes" id="UP000583944">
    <property type="component" value="Unassembled WGS sequence"/>
</dbReference>
<feature type="compositionally biased region" description="Polar residues" evidence="1">
    <location>
        <begin position="337"/>
        <end position="351"/>
    </location>
</feature>
<dbReference type="EMBL" id="PRFC01000024">
    <property type="protein sequence ID" value="PWV16301.1"/>
    <property type="molecule type" value="Genomic_DNA"/>
</dbReference>
<evidence type="ECO:0000313" key="2">
    <source>
        <dbReference type="EMBL" id="KAF5225296.1"/>
    </source>
</evidence>
<evidence type="ECO:0000313" key="5">
    <source>
        <dbReference type="Proteomes" id="UP000583944"/>
    </source>
</evidence>
<evidence type="ECO:0000313" key="3">
    <source>
        <dbReference type="EMBL" id="PWV16301.1"/>
    </source>
</evidence>
<comment type="caution">
    <text evidence="3">The sequence shown here is derived from an EMBL/GenBank/DDBJ whole genome shotgun (WGS) entry which is preliminary data.</text>
</comment>
<organism evidence="3 4">
    <name type="scientific">Trypanosoma cruzi</name>
    <dbReference type="NCBI Taxonomy" id="5693"/>
    <lineage>
        <taxon>Eukaryota</taxon>
        <taxon>Discoba</taxon>
        <taxon>Euglenozoa</taxon>
        <taxon>Kinetoplastea</taxon>
        <taxon>Metakinetoplastina</taxon>
        <taxon>Trypanosomatida</taxon>
        <taxon>Trypanosomatidae</taxon>
        <taxon>Trypanosoma</taxon>
        <taxon>Schizotrypanum</taxon>
    </lineage>
</organism>
<proteinExistence type="predicted"/>
<gene>
    <name evidence="3" type="ORF">C3747_24g115</name>
    <name evidence="2" type="ORF">ECC02_001474</name>
</gene>
<dbReference type="VEuPathDB" id="TriTrypDB:TCSYLVIO_008927"/>
<dbReference type="VEuPathDB" id="TriTrypDB:TcG_03391"/>
<dbReference type="VEuPathDB" id="TriTrypDB:C4B63_25g202"/>
<dbReference type="VEuPathDB" id="TriTrypDB:BCY84_16828"/>
<protein>
    <submittedName>
        <fullName evidence="3">Uncharacterized protein</fullName>
    </submittedName>
</protein>
<name>A0A2V2X6C2_TRYCR</name>
<dbReference type="VEuPathDB" id="TriTrypDB:C3747_24g115"/>
<reference evidence="2 5" key="2">
    <citation type="journal article" date="2019" name="Genome Biol. Evol.">
        <title>Nanopore Sequencing Significantly Improves Genome Assembly of the Protozoan Parasite Trypanosoma cruzi.</title>
        <authorList>
            <person name="Diaz-Viraque F."/>
            <person name="Pita S."/>
            <person name="Greif G."/>
            <person name="de Souza R.C.M."/>
            <person name="Iraola G."/>
            <person name="Robello C."/>
        </authorList>
    </citation>
    <scope>NUCLEOTIDE SEQUENCE [LARGE SCALE GENOMIC DNA]</scope>
    <source>
        <strain evidence="2 5">Berenice</strain>
    </source>
</reference>
<dbReference type="VEuPathDB" id="TriTrypDB:TcCLB.511309.60"/>